<dbReference type="GO" id="GO:0016787">
    <property type="term" value="F:hydrolase activity"/>
    <property type="evidence" value="ECO:0007669"/>
    <property type="project" value="UniProtKB-KW"/>
</dbReference>
<organism evidence="2 3">
    <name type="scientific">Coniochaeta ligniaria NRRL 30616</name>
    <dbReference type="NCBI Taxonomy" id="1408157"/>
    <lineage>
        <taxon>Eukaryota</taxon>
        <taxon>Fungi</taxon>
        <taxon>Dikarya</taxon>
        <taxon>Ascomycota</taxon>
        <taxon>Pezizomycotina</taxon>
        <taxon>Sordariomycetes</taxon>
        <taxon>Sordariomycetidae</taxon>
        <taxon>Coniochaetales</taxon>
        <taxon>Coniochaetaceae</taxon>
        <taxon>Coniochaeta</taxon>
    </lineage>
</organism>
<dbReference type="InterPro" id="IPR052897">
    <property type="entry name" value="Sec-Metab_Biosynth_Hydrolase"/>
</dbReference>
<dbReference type="Gene3D" id="3.40.50.1820">
    <property type="entry name" value="alpha/beta hydrolase"/>
    <property type="match status" value="1"/>
</dbReference>
<evidence type="ECO:0000259" key="1">
    <source>
        <dbReference type="Pfam" id="PF12697"/>
    </source>
</evidence>
<dbReference type="OrthoDB" id="408373at2759"/>
<sequence>MSKLTVVIVPGAWQTPVAWSTFQATLRKAGYPPSIHVSLPTIGGTETPLAGLAEDVAAVRNILEPLVDQGKDVVLLCHSSGGVIGSNAVEGFDAASRKAAGKPGGIVRVVFLAAFMLPKDQSLLDMLGGKPLPWMKLEGDRVSGDPDMFPQIGFNDMCAEDQARWAKEATHTSAALFAAPSSYEPWASGIPCSYIFCSNDNALPPVFQQGMAQQLGPEPRTATLKSGHCPFLSMPDELLKAFETVC</sequence>
<keyword evidence="3" id="KW-1185">Reference proteome</keyword>
<protein>
    <submittedName>
        <fullName evidence="2">Alpha/beta-hydrolase</fullName>
    </submittedName>
</protein>
<dbReference type="PANTHER" id="PTHR37017:SF13">
    <property type="entry name" value="AB HYDROLASE-1 DOMAIN-CONTAINING PROTEIN"/>
    <property type="match status" value="1"/>
</dbReference>
<name>A0A1J7JM60_9PEZI</name>
<dbReference type="PANTHER" id="PTHR37017">
    <property type="entry name" value="AB HYDROLASE-1 DOMAIN-CONTAINING PROTEIN-RELATED"/>
    <property type="match status" value="1"/>
</dbReference>
<dbReference type="InterPro" id="IPR000073">
    <property type="entry name" value="AB_hydrolase_1"/>
</dbReference>
<dbReference type="STRING" id="1408157.A0A1J7JM60"/>
<keyword evidence="2" id="KW-0378">Hydrolase</keyword>
<accession>A0A1J7JM60</accession>
<dbReference type="EMBL" id="KV875098">
    <property type="protein sequence ID" value="OIW28794.1"/>
    <property type="molecule type" value="Genomic_DNA"/>
</dbReference>
<reference evidence="2 3" key="1">
    <citation type="submission" date="2016-10" db="EMBL/GenBank/DDBJ databases">
        <title>Draft genome sequence of Coniochaeta ligniaria NRRL30616, a lignocellulolytic fungus for bioabatement of inhibitors in plant biomass hydrolysates.</title>
        <authorList>
            <consortium name="DOE Joint Genome Institute"/>
            <person name="Jimenez D.J."/>
            <person name="Hector R.E."/>
            <person name="Riley R."/>
            <person name="Sun H."/>
            <person name="Grigoriev I.V."/>
            <person name="Van Elsas J.D."/>
            <person name="Nichols N.N."/>
        </authorList>
    </citation>
    <scope>NUCLEOTIDE SEQUENCE [LARGE SCALE GENOMIC DNA]</scope>
    <source>
        <strain evidence="2 3">NRRL 30616</strain>
    </source>
</reference>
<proteinExistence type="predicted"/>
<gene>
    <name evidence="2" type="ORF">CONLIGDRAFT_392092</name>
</gene>
<evidence type="ECO:0000313" key="2">
    <source>
        <dbReference type="EMBL" id="OIW28794.1"/>
    </source>
</evidence>
<feature type="domain" description="AB hydrolase-1" evidence="1">
    <location>
        <begin position="6"/>
        <end position="240"/>
    </location>
</feature>
<dbReference type="SUPFAM" id="SSF53474">
    <property type="entry name" value="alpha/beta-Hydrolases"/>
    <property type="match status" value="1"/>
</dbReference>
<dbReference type="AlphaFoldDB" id="A0A1J7JM60"/>
<dbReference type="Pfam" id="PF12697">
    <property type="entry name" value="Abhydrolase_6"/>
    <property type="match status" value="1"/>
</dbReference>
<evidence type="ECO:0000313" key="3">
    <source>
        <dbReference type="Proteomes" id="UP000182658"/>
    </source>
</evidence>
<dbReference type="Proteomes" id="UP000182658">
    <property type="component" value="Unassembled WGS sequence"/>
</dbReference>
<dbReference type="InterPro" id="IPR029058">
    <property type="entry name" value="AB_hydrolase_fold"/>
</dbReference>
<dbReference type="InParanoid" id="A0A1J7JM60"/>